<dbReference type="AlphaFoldDB" id="A0A9P0VX77"/>
<evidence type="ECO:0000256" key="2">
    <source>
        <dbReference type="SAM" id="Phobius"/>
    </source>
</evidence>
<protein>
    <submittedName>
        <fullName evidence="3">Uncharacterized protein</fullName>
    </submittedName>
</protein>
<accession>A0A9P0VX77</accession>
<keyword evidence="2" id="KW-1133">Transmembrane helix</keyword>
<feature type="compositionally biased region" description="Low complexity" evidence="1">
    <location>
        <begin position="72"/>
        <end position="85"/>
    </location>
</feature>
<keyword evidence="4" id="KW-1185">Reference proteome</keyword>
<comment type="caution">
    <text evidence="3">The sequence shown here is derived from an EMBL/GenBank/DDBJ whole genome shotgun (WGS) entry which is preliminary data.</text>
</comment>
<feature type="region of interest" description="Disordered" evidence="1">
    <location>
        <begin position="72"/>
        <end position="114"/>
    </location>
</feature>
<sequence length="114" mass="12451">MPFYIPLSVKFAVTAGAIVGGTVAFISNKEKMLEFAEHAFQAGANFCRDKQEQLKQANMAFADSHLDGSFNGRGTSSGFSSGVSTPDLSDEEEDDDDDEEEEYGDGYFDKDELD</sequence>
<gene>
    <name evidence="3" type="ORF">CLIB1423_06S00518</name>
</gene>
<organism evidence="3 4">
    <name type="scientific">[Candida] railenensis</name>
    <dbReference type="NCBI Taxonomy" id="45579"/>
    <lineage>
        <taxon>Eukaryota</taxon>
        <taxon>Fungi</taxon>
        <taxon>Dikarya</taxon>
        <taxon>Ascomycota</taxon>
        <taxon>Saccharomycotina</taxon>
        <taxon>Pichiomycetes</taxon>
        <taxon>Debaryomycetaceae</taxon>
        <taxon>Kurtzmaniella</taxon>
    </lineage>
</organism>
<evidence type="ECO:0000313" key="4">
    <source>
        <dbReference type="Proteomes" id="UP000837801"/>
    </source>
</evidence>
<dbReference type="Proteomes" id="UP000837801">
    <property type="component" value="Unassembled WGS sequence"/>
</dbReference>
<feature type="compositionally biased region" description="Acidic residues" evidence="1">
    <location>
        <begin position="88"/>
        <end position="104"/>
    </location>
</feature>
<reference evidence="3" key="1">
    <citation type="submission" date="2022-03" db="EMBL/GenBank/DDBJ databases">
        <authorList>
            <person name="Legras J.-L."/>
            <person name="Devillers H."/>
            <person name="Grondin C."/>
        </authorList>
    </citation>
    <scope>NUCLEOTIDE SEQUENCE</scope>
    <source>
        <strain evidence="3">CLIB 1423</strain>
    </source>
</reference>
<dbReference type="EMBL" id="CAKXYY010000006">
    <property type="protein sequence ID" value="CAH2352177.1"/>
    <property type="molecule type" value="Genomic_DNA"/>
</dbReference>
<name>A0A9P0VX77_9ASCO</name>
<evidence type="ECO:0000313" key="3">
    <source>
        <dbReference type="EMBL" id="CAH2352177.1"/>
    </source>
</evidence>
<evidence type="ECO:0000256" key="1">
    <source>
        <dbReference type="SAM" id="MobiDB-lite"/>
    </source>
</evidence>
<feature type="transmembrane region" description="Helical" evidence="2">
    <location>
        <begin position="6"/>
        <end position="26"/>
    </location>
</feature>
<proteinExistence type="predicted"/>
<keyword evidence="2" id="KW-0472">Membrane</keyword>
<dbReference type="OrthoDB" id="4019199at2759"/>
<keyword evidence="2" id="KW-0812">Transmembrane</keyword>